<evidence type="ECO:0000313" key="2">
    <source>
        <dbReference type="Proteomes" id="UP001596456"/>
    </source>
</evidence>
<dbReference type="EMBL" id="JBHTCM010000028">
    <property type="protein sequence ID" value="MFC7335214.1"/>
    <property type="molecule type" value="Genomic_DNA"/>
</dbReference>
<name>A0ABW2L0H7_9PROT</name>
<evidence type="ECO:0008006" key="3">
    <source>
        <dbReference type="Google" id="ProtNLM"/>
    </source>
</evidence>
<proteinExistence type="predicted"/>
<dbReference type="Proteomes" id="UP001596456">
    <property type="component" value="Unassembled WGS sequence"/>
</dbReference>
<gene>
    <name evidence="1" type="ORF">ACFQPS_18755</name>
</gene>
<keyword evidence="2" id="KW-1185">Reference proteome</keyword>
<dbReference type="RefSeq" id="WP_377360749.1">
    <property type="nucleotide sequence ID" value="NZ_JBHTCM010000028.1"/>
</dbReference>
<organism evidence="1 2">
    <name type="scientific">Rhodocista pekingensis</name>
    <dbReference type="NCBI Taxonomy" id="201185"/>
    <lineage>
        <taxon>Bacteria</taxon>
        <taxon>Pseudomonadati</taxon>
        <taxon>Pseudomonadota</taxon>
        <taxon>Alphaproteobacteria</taxon>
        <taxon>Rhodospirillales</taxon>
        <taxon>Azospirillaceae</taxon>
        <taxon>Rhodocista</taxon>
    </lineage>
</organism>
<accession>A0ABW2L0H7</accession>
<protein>
    <recommendedName>
        <fullName evidence="3">Spore coat protein U domain-containing protein</fullName>
    </recommendedName>
</protein>
<evidence type="ECO:0000313" key="1">
    <source>
        <dbReference type="EMBL" id="MFC7335214.1"/>
    </source>
</evidence>
<comment type="caution">
    <text evidence="1">The sequence shown here is derived from an EMBL/GenBank/DDBJ whole genome shotgun (WGS) entry which is preliminary data.</text>
</comment>
<reference evidence="2" key="1">
    <citation type="journal article" date="2019" name="Int. J. Syst. Evol. Microbiol.">
        <title>The Global Catalogue of Microorganisms (GCM) 10K type strain sequencing project: providing services to taxonomists for standard genome sequencing and annotation.</title>
        <authorList>
            <consortium name="The Broad Institute Genomics Platform"/>
            <consortium name="The Broad Institute Genome Sequencing Center for Infectious Disease"/>
            <person name="Wu L."/>
            <person name="Ma J."/>
        </authorList>
    </citation>
    <scope>NUCLEOTIDE SEQUENCE [LARGE SCALE GENOMIC DNA]</scope>
    <source>
        <strain evidence="2">CGMCC 1.16275</strain>
    </source>
</reference>
<sequence>MRGRFAKRIGPAPEAAWAVSRAPSGSGATILPGPGLIAAGIVASTLLTTAAGAAERGQITLRGTVPAVCTVALSASSATLEVVRGQSATPVATVEERCNAAAGYTVSVTSRNGGQLRQEGAASGVSYAVSYDQVSSNSGALVAVRAPTGSARVGTLAVEVPASPEAPAGDYVDVLTVSISAK</sequence>